<accession>A0A9P6ALT8</accession>
<dbReference type="EMBL" id="MU129063">
    <property type="protein sequence ID" value="KAF9508220.1"/>
    <property type="molecule type" value="Genomic_DNA"/>
</dbReference>
<sequence length="159" mass="17930">MAVVPISTSAIASAESALRGISKIPGGYRAQVRIVAALEMIKGLNTACTQNMTPQDAKVLRWLEYHVRYLTELLEPFVMMHRYQISPLLQSEVLMLSRELETASSKLKPTVASTETPKSYSFYTRGREEHDGNTPDVRAFTLDLKFALDQFRRRSMSVC</sequence>
<gene>
    <name evidence="1" type="ORF">BS47DRAFT_1350676</name>
</gene>
<keyword evidence="2" id="KW-1185">Reference proteome</keyword>
<evidence type="ECO:0000313" key="2">
    <source>
        <dbReference type="Proteomes" id="UP000886523"/>
    </source>
</evidence>
<dbReference type="Proteomes" id="UP000886523">
    <property type="component" value="Unassembled WGS sequence"/>
</dbReference>
<reference evidence="1" key="1">
    <citation type="journal article" date="2020" name="Nat. Commun.">
        <title>Large-scale genome sequencing of mycorrhizal fungi provides insights into the early evolution of symbiotic traits.</title>
        <authorList>
            <person name="Miyauchi S."/>
            <person name="Kiss E."/>
            <person name="Kuo A."/>
            <person name="Drula E."/>
            <person name="Kohler A."/>
            <person name="Sanchez-Garcia M."/>
            <person name="Morin E."/>
            <person name="Andreopoulos B."/>
            <person name="Barry K.W."/>
            <person name="Bonito G."/>
            <person name="Buee M."/>
            <person name="Carver A."/>
            <person name="Chen C."/>
            <person name="Cichocki N."/>
            <person name="Clum A."/>
            <person name="Culley D."/>
            <person name="Crous P.W."/>
            <person name="Fauchery L."/>
            <person name="Girlanda M."/>
            <person name="Hayes R.D."/>
            <person name="Keri Z."/>
            <person name="LaButti K."/>
            <person name="Lipzen A."/>
            <person name="Lombard V."/>
            <person name="Magnuson J."/>
            <person name="Maillard F."/>
            <person name="Murat C."/>
            <person name="Nolan M."/>
            <person name="Ohm R.A."/>
            <person name="Pangilinan J."/>
            <person name="Pereira M.F."/>
            <person name="Perotto S."/>
            <person name="Peter M."/>
            <person name="Pfister S."/>
            <person name="Riley R."/>
            <person name="Sitrit Y."/>
            <person name="Stielow J.B."/>
            <person name="Szollosi G."/>
            <person name="Zifcakova L."/>
            <person name="Stursova M."/>
            <person name="Spatafora J.W."/>
            <person name="Tedersoo L."/>
            <person name="Vaario L.M."/>
            <person name="Yamada A."/>
            <person name="Yan M."/>
            <person name="Wang P."/>
            <person name="Xu J."/>
            <person name="Bruns T."/>
            <person name="Baldrian P."/>
            <person name="Vilgalys R."/>
            <person name="Dunand C."/>
            <person name="Henrissat B."/>
            <person name="Grigoriev I.V."/>
            <person name="Hibbett D."/>
            <person name="Nagy L.G."/>
            <person name="Martin F.M."/>
        </authorList>
    </citation>
    <scope>NUCLEOTIDE SEQUENCE</scope>
    <source>
        <strain evidence="1">UP504</strain>
    </source>
</reference>
<comment type="caution">
    <text evidence="1">The sequence shown here is derived from an EMBL/GenBank/DDBJ whole genome shotgun (WGS) entry which is preliminary data.</text>
</comment>
<proteinExistence type="predicted"/>
<name>A0A9P6ALT8_9AGAM</name>
<evidence type="ECO:0000313" key="1">
    <source>
        <dbReference type="EMBL" id="KAF9508220.1"/>
    </source>
</evidence>
<dbReference type="AlphaFoldDB" id="A0A9P6ALT8"/>
<protein>
    <submittedName>
        <fullName evidence="1">Uncharacterized protein</fullName>
    </submittedName>
</protein>
<organism evidence="1 2">
    <name type="scientific">Hydnum rufescens UP504</name>
    <dbReference type="NCBI Taxonomy" id="1448309"/>
    <lineage>
        <taxon>Eukaryota</taxon>
        <taxon>Fungi</taxon>
        <taxon>Dikarya</taxon>
        <taxon>Basidiomycota</taxon>
        <taxon>Agaricomycotina</taxon>
        <taxon>Agaricomycetes</taxon>
        <taxon>Cantharellales</taxon>
        <taxon>Hydnaceae</taxon>
        <taxon>Hydnum</taxon>
    </lineage>
</organism>